<dbReference type="SUPFAM" id="SSF46689">
    <property type="entry name" value="Homeodomain-like"/>
    <property type="match status" value="1"/>
</dbReference>
<dbReference type="InterPro" id="IPR009057">
    <property type="entry name" value="Homeodomain-like_sf"/>
</dbReference>
<organism evidence="2 3">
    <name type="scientific">Periplaneta americana</name>
    <name type="common">American cockroach</name>
    <name type="synonym">Blatta americana</name>
    <dbReference type="NCBI Taxonomy" id="6978"/>
    <lineage>
        <taxon>Eukaryota</taxon>
        <taxon>Metazoa</taxon>
        <taxon>Ecdysozoa</taxon>
        <taxon>Arthropoda</taxon>
        <taxon>Hexapoda</taxon>
        <taxon>Insecta</taxon>
        <taxon>Pterygota</taxon>
        <taxon>Neoptera</taxon>
        <taxon>Polyneoptera</taxon>
        <taxon>Dictyoptera</taxon>
        <taxon>Blattodea</taxon>
        <taxon>Blattoidea</taxon>
        <taxon>Blattidae</taxon>
        <taxon>Blattinae</taxon>
        <taxon>Periplaneta</taxon>
    </lineage>
</organism>
<accession>A0ABQ8T0V7</accession>
<dbReference type="Proteomes" id="UP001148838">
    <property type="component" value="Unassembled WGS sequence"/>
</dbReference>
<gene>
    <name evidence="2" type="ORF">ANN_08249</name>
</gene>
<reference evidence="2 3" key="1">
    <citation type="journal article" date="2022" name="Allergy">
        <title>Genome assembly and annotation of Periplaneta americana reveal a comprehensive cockroach allergen profile.</title>
        <authorList>
            <person name="Wang L."/>
            <person name="Xiong Q."/>
            <person name="Saelim N."/>
            <person name="Wang L."/>
            <person name="Nong W."/>
            <person name="Wan A.T."/>
            <person name="Shi M."/>
            <person name="Liu X."/>
            <person name="Cao Q."/>
            <person name="Hui J.H.L."/>
            <person name="Sookrung N."/>
            <person name="Leung T.F."/>
            <person name="Tungtrongchitr A."/>
            <person name="Tsui S.K.W."/>
        </authorList>
    </citation>
    <scope>NUCLEOTIDE SEQUENCE [LARGE SCALE GENOMIC DNA]</scope>
    <source>
        <strain evidence="2">PWHHKU_190912</strain>
    </source>
</reference>
<proteinExistence type="predicted"/>
<comment type="subcellular location">
    <subcellularLocation>
        <location evidence="1">Nucleus</location>
    </subcellularLocation>
</comment>
<comment type="caution">
    <text evidence="2">The sequence shown here is derived from an EMBL/GenBank/DDBJ whole genome shotgun (WGS) entry which is preliminary data.</text>
</comment>
<sequence>MSPGFSTDSYPTFAHIGLKEIPGKKPQPVCVRICVSIRRPEFECSGPQLEGPEFECSGPQLEGPEFEYSELSLKVVKEQRINVVSWRLNGLSFAEVQERFCRRYRTEAPTRTTIRGLVNKFQRNGNVCNEKRSGRPSTSQETVETIQKAIEQSPKASTRRLSREHGIPKSTVWQTLRLVLKKKAYYIQVLHHLEPEDYAARFN</sequence>
<dbReference type="EMBL" id="JAJSOF020000017">
    <property type="protein sequence ID" value="KAJ4440112.1"/>
    <property type="molecule type" value="Genomic_DNA"/>
</dbReference>
<evidence type="ECO:0000313" key="2">
    <source>
        <dbReference type="EMBL" id="KAJ4440112.1"/>
    </source>
</evidence>
<dbReference type="PANTHER" id="PTHR47326">
    <property type="entry name" value="TRANSPOSABLE ELEMENT TC3 TRANSPOSASE-LIKE PROTEIN"/>
    <property type="match status" value="1"/>
</dbReference>
<evidence type="ECO:0000256" key="1">
    <source>
        <dbReference type="ARBA" id="ARBA00004123"/>
    </source>
</evidence>
<protein>
    <recommendedName>
        <fullName evidence="4">DUF4817 domain-containing protein</fullName>
    </recommendedName>
</protein>
<evidence type="ECO:0008006" key="4">
    <source>
        <dbReference type="Google" id="ProtNLM"/>
    </source>
</evidence>
<name>A0ABQ8T0V7_PERAM</name>
<keyword evidence="3" id="KW-1185">Reference proteome</keyword>
<evidence type="ECO:0000313" key="3">
    <source>
        <dbReference type="Proteomes" id="UP001148838"/>
    </source>
</evidence>
<dbReference type="PANTHER" id="PTHR47326:SF1">
    <property type="entry name" value="HTH PSQ-TYPE DOMAIN-CONTAINING PROTEIN"/>
    <property type="match status" value="1"/>
</dbReference>